<evidence type="ECO:0000313" key="2">
    <source>
        <dbReference type="Proteomes" id="UP000078492"/>
    </source>
</evidence>
<name>A0A195DBQ4_9HYME</name>
<reference evidence="1 2" key="1">
    <citation type="submission" date="2015-09" db="EMBL/GenBank/DDBJ databases">
        <title>Trachymyrmex cornetzi WGS genome.</title>
        <authorList>
            <person name="Nygaard S."/>
            <person name="Hu H."/>
            <person name="Boomsma J."/>
            <person name="Zhang G."/>
        </authorList>
    </citation>
    <scope>NUCLEOTIDE SEQUENCE [LARGE SCALE GENOMIC DNA]</scope>
    <source>
        <strain evidence="1">Tcor2-1</strain>
        <tissue evidence="1">Whole body</tissue>
    </source>
</reference>
<dbReference type="Proteomes" id="UP000078492">
    <property type="component" value="Unassembled WGS sequence"/>
</dbReference>
<sequence length="206" mass="22920">MLLGDGMDQGLKGIRAKRGRPSPYSLNYDKITYPPVPFLSPGPSSDLGSPPTDSECNQALIESMALHSGELSFVNFSRTHFVLNPSSSNSTISRAPPIITGTWSRSIMPTRLSTHIFDCLANMPKFIPQPSSSPSDYYDAGNATTTRVLSYTYPSSCSDVVAKTDEFISQKPLNSVGMEHEFYNCYGCRFYKVFDRRCLLDPRYEK</sequence>
<accession>A0A195DBQ4</accession>
<proteinExistence type="predicted"/>
<dbReference type="EMBL" id="KQ981010">
    <property type="protein sequence ID" value="KYN10350.1"/>
    <property type="molecule type" value="Genomic_DNA"/>
</dbReference>
<evidence type="ECO:0000313" key="1">
    <source>
        <dbReference type="EMBL" id="KYN10350.1"/>
    </source>
</evidence>
<dbReference type="AlphaFoldDB" id="A0A195DBQ4"/>
<protein>
    <submittedName>
        <fullName evidence="1">Uncharacterized protein</fullName>
    </submittedName>
</protein>
<gene>
    <name evidence="1" type="ORF">ALC57_17537</name>
</gene>
<organism evidence="1 2">
    <name type="scientific">Trachymyrmex cornetzi</name>
    <dbReference type="NCBI Taxonomy" id="471704"/>
    <lineage>
        <taxon>Eukaryota</taxon>
        <taxon>Metazoa</taxon>
        <taxon>Ecdysozoa</taxon>
        <taxon>Arthropoda</taxon>
        <taxon>Hexapoda</taxon>
        <taxon>Insecta</taxon>
        <taxon>Pterygota</taxon>
        <taxon>Neoptera</taxon>
        <taxon>Endopterygota</taxon>
        <taxon>Hymenoptera</taxon>
        <taxon>Apocrita</taxon>
        <taxon>Aculeata</taxon>
        <taxon>Formicoidea</taxon>
        <taxon>Formicidae</taxon>
        <taxon>Myrmicinae</taxon>
        <taxon>Trachymyrmex</taxon>
    </lineage>
</organism>
<keyword evidence="2" id="KW-1185">Reference proteome</keyword>